<keyword evidence="2" id="KW-0732">Signal</keyword>
<feature type="signal peptide" evidence="2">
    <location>
        <begin position="1"/>
        <end position="24"/>
    </location>
</feature>
<keyword evidence="4" id="KW-1185">Reference proteome</keyword>
<dbReference type="Proteomes" id="UP000005408">
    <property type="component" value="Unassembled WGS sequence"/>
</dbReference>
<keyword evidence="1" id="KW-0472">Membrane</keyword>
<feature type="chain" id="PRO_5036484133" description="Cysteine and tyrosine-rich protein 1" evidence="2">
    <location>
        <begin position="25"/>
        <end position="154"/>
    </location>
</feature>
<evidence type="ECO:0000313" key="3">
    <source>
        <dbReference type="EnsemblMetazoa" id="G31019.1:cds"/>
    </source>
</evidence>
<evidence type="ECO:0008006" key="5">
    <source>
        <dbReference type="Google" id="ProtNLM"/>
    </source>
</evidence>
<name>A0A8W8M522_MAGGI</name>
<accession>A0A8W8M522</accession>
<reference evidence="3" key="1">
    <citation type="submission" date="2022-08" db="UniProtKB">
        <authorList>
            <consortium name="EnsemblMetazoa"/>
        </authorList>
    </citation>
    <scope>IDENTIFICATION</scope>
    <source>
        <strain evidence="3">05x7-T-G4-1.051#20</strain>
    </source>
</reference>
<sequence length="154" mass="17644">MSQLRHFDSVLKLFLVFLTGPTQCAYYCYYYYSSYYSSRRQLCYYYYYYYYYDDSDSSSSSSGAIIGGVIGGVLGLTFIVYIIYCVSVKICKRQNHGQVMVYPQQSVANTSSITQQRYPQQPVPVYSYGPPTYQGPGGQQHAYGRNNISVIDCQ</sequence>
<protein>
    <recommendedName>
        <fullName evidence="5">Cysteine and tyrosine-rich protein 1</fullName>
    </recommendedName>
</protein>
<evidence type="ECO:0000256" key="1">
    <source>
        <dbReference type="SAM" id="Phobius"/>
    </source>
</evidence>
<dbReference type="EnsemblMetazoa" id="G31019.1">
    <property type="protein sequence ID" value="G31019.1:cds"/>
    <property type="gene ID" value="G31019"/>
</dbReference>
<feature type="transmembrane region" description="Helical" evidence="1">
    <location>
        <begin position="64"/>
        <end position="86"/>
    </location>
</feature>
<dbReference type="AlphaFoldDB" id="A0A8W8M522"/>
<evidence type="ECO:0000256" key="2">
    <source>
        <dbReference type="SAM" id="SignalP"/>
    </source>
</evidence>
<keyword evidence="1" id="KW-0812">Transmembrane</keyword>
<keyword evidence="1" id="KW-1133">Transmembrane helix</keyword>
<proteinExistence type="predicted"/>
<organism evidence="3 4">
    <name type="scientific">Magallana gigas</name>
    <name type="common">Pacific oyster</name>
    <name type="synonym">Crassostrea gigas</name>
    <dbReference type="NCBI Taxonomy" id="29159"/>
    <lineage>
        <taxon>Eukaryota</taxon>
        <taxon>Metazoa</taxon>
        <taxon>Spiralia</taxon>
        <taxon>Lophotrochozoa</taxon>
        <taxon>Mollusca</taxon>
        <taxon>Bivalvia</taxon>
        <taxon>Autobranchia</taxon>
        <taxon>Pteriomorphia</taxon>
        <taxon>Ostreida</taxon>
        <taxon>Ostreoidea</taxon>
        <taxon>Ostreidae</taxon>
        <taxon>Magallana</taxon>
    </lineage>
</organism>
<evidence type="ECO:0000313" key="4">
    <source>
        <dbReference type="Proteomes" id="UP000005408"/>
    </source>
</evidence>